<dbReference type="Proteomes" id="UP000027195">
    <property type="component" value="Unassembled WGS sequence"/>
</dbReference>
<protein>
    <recommendedName>
        <fullName evidence="1">Integrase core domain-containing protein</fullName>
    </recommendedName>
</protein>
<dbReference type="PANTHER" id="PTHR46791:SF5">
    <property type="entry name" value="CLR5 DOMAIN-CONTAINING PROTEIN-RELATED"/>
    <property type="match status" value="1"/>
</dbReference>
<reference evidence="3" key="1">
    <citation type="journal article" date="2014" name="Proc. Natl. Acad. Sci. U.S.A.">
        <title>Extensive sampling of basidiomycete genomes demonstrates inadequacy of the white-rot/brown-rot paradigm for wood decay fungi.</title>
        <authorList>
            <person name="Riley R."/>
            <person name="Salamov A.A."/>
            <person name="Brown D.W."/>
            <person name="Nagy L.G."/>
            <person name="Floudas D."/>
            <person name="Held B.W."/>
            <person name="Levasseur A."/>
            <person name="Lombard V."/>
            <person name="Morin E."/>
            <person name="Otillar R."/>
            <person name="Lindquist E.A."/>
            <person name="Sun H."/>
            <person name="LaButti K.M."/>
            <person name="Schmutz J."/>
            <person name="Jabbour D."/>
            <person name="Luo H."/>
            <person name="Baker S.E."/>
            <person name="Pisabarro A.G."/>
            <person name="Walton J.D."/>
            <person name="Blanchette R.A."/>
            <person name="Henrissat B."/>
            <person name="Martin F."/>
            <person name="Cullen D."/>
            <person name="Hibbett D.S."/>
            <person name="Grigoriev I.V."/>
        </authorList>
    </citation>
    <scope>NUCLEOTIDE SEQUENCE [LARGE SCALE GENOMIC DNA]</scope>
    <source>
        <strain evidence="3">FD-172 SS1</strain>
    </source>
</reference>
<name>A0A067MGP7_BOTB1</name>
<dbReference type="OrthoDB" id="2686689at2759"/>
<accession>A0A067MGP7</accession>
<dbReference type="Pfam" id="PF24764">
    <property type="entry name" value="rva_4"/>
    <property type="match status" value="1"/>
</dbReference>
<feature type="non-terminal residue" evidence="2">
    <location>
        <position position="1"/>
    </location>
</feature>
<proteinExistence type="predicted"/>
<organism evidence="2 3">
    <name type="scientific">Botryobasidium botryosum (strain FD-172 SS1)</name>
    <dbReference type="NCBI Taxonomy" id="930990"/>
    <lineage>
        <taxon>Eukaryota</taxon>
        <taxon>Fungi</taxon>
        <taxon>Dikarya</taxon>
        <taxon>Basidiomycota</taxon>
        <taxon>Agaricomycotina</taxon>
        <taxon>Agaricomycetes</taxon>
        <taxon>Cantharellales</taxon>
        <taxon>Botryobasidiaceae</taxon>
        <taxon>Botryobasidium</taxon>
    </lineage>
</organism>
<evidence type="ECO:0000313" key="3">
    <source>
        <dbReference type="Proteomes" id="UP000027195"/>
    </source>
</evidence>
<dbReference type="InterPro" id="IPR058913">
    <property type="entry name" value="Integrase_dom_put"/>
</dbReference>
<dbReference type="HOGENOM" id="CLU_177206_0_0_1"/>
<keyword evidence="3" id="KW-1185">Reference proteome</keyword>
<dbReference type="STRING" id="930990.A0A067MGP7"/>
<evidence type="ECO:0000259" key="1">
    <source>
        <dbReference type="Pfam" id="PF24764"/>
    </source>
</evidence>
<dbReference type="EMBL" id="KL198034">
    <property type="protein sequence ID" value="KDQ14973.1"/>
    <property type="molecule type" value="Genomic_DNA"/>
</dbReference>
<sequence>KRASSGRQYAASYLRRRGVHVHRKRVVGSLKRLDALGTALRHADTIKRRTYTVPRPNAVWGLDGNHKLIRWGVVLHGIIDTFCRTV</sequence>
<evidence type="ECO:0000313" key="2">
    <source>
        <dbReference type="EMBL" id="KDQ14973.1"/>
    </source>
</evidence>
<feature type="domain" description="Integrase core" evidence="1">
    <location>
        <begin position="51"/>
        <end position="86"/>
    </location>
</feature>
<dbReference type="PANTHER" id="PTHR46791">
    <property type="entry name" value="EXPRESSED PROTEIN"/>
    <property type="match status" value="1"/>
</dbReference>
<feature type="non-terminal residue" evidence="2">
    <location>
        <position position="86"/>
    </location>
</feature>
<dbReference type="InParanoid" id="A0A067MGP7"/>
<dbReference type="AlphaFoldDB" id="A0A067MGP7"/>
<gene>
    <name evidence="2" type="ORF">BOTBODRAFT_73929</name>
</gene>